<comment type="caution">
    <text evidence="1">The sequence shown here is derived from an EMBL/GenBank/DDBJ whole genome shotgun (WGS) entry which is preliminary data.</text>
</comment>
<gene>
    <name evidence="1" type="ORF">ACAOBT_LOCUS16420</name>
</gene>
<evidence type="ECO:0000313" key="2">
    <source>
        <dbReference type="Proteomes" id="UP001152888"/>
    </source>
</evidence>
<organism evidence="1 2">
    <name type="scientific">Acanthoscelides obtectus</name>
    <name type="common">Bean weevil</name>
    <name type="synonym">Bruchus obtectus</name>
    <dbReference type="NCBI Taxonomy" id="200917"/>
    <lineage>
        <taxon>Eukaryota</taxon>
        <taxon>Metazoa</taxon>
        <taxon>Ecdysozoa</taxon>
        <taxon>Arthropoda</taxon>
        <taxon>Hexapoda</taxon>
        <taxon>Insecta</taxon>
        <taxon>Pterygota</taxon>
        <taxon>Neoptera</taxon>
        <taxon>Endopterygota</taxon>
        <taxon>Coleoptera</taxon>
        <taxon>Polyphaga</taxon>
        <taxon>Cucujiformia</taxon>
        <taxon>Chrysomeloidea</taxon>
        <taxon>Chrysomelidae</taxon>
        <taxon>Bruchinae</taxon>
        <taxon>Bruchini</taxon>
        <taxon>Acanthoscelides</taxon>
    </lineage>
</organism>
<dbReference type="Proteomes" id="UP001152888">
    <property type="component" value="Unassembled WGS sequence"/>
</dbReference>
<accession>A0A9P0L248</accession>
<name>A0A9P0L248_ACAOB</name>
<proteinExistence type="predicted"/>
<dbReference type="EMBL" id="CAKOFQ010006968">
    <property type="protein sequence ID" value="CAH1984955.1"/>
    <property type="molecule type" value="Genomic_DNA"/>
</dbReference>
<sequence>MKTNDEMMDMSN</sequence>
<protein>
    <submittedName>
        <fullName evidence="1">Uncharacterized protein</fullName>
    </submittedName>
</protein>
<reference evidence="1" key="1">
    <citation type="submission" date="2022-03" db="EMBL/GenBank/DDBJ databases">
        <authorList>
            <person name="Sayadi A."/>
        </authorList>
    </citation>
    <scope>NUCLEOTIDE SEQUENCE</scope>
</reference>
<keyword evidence="2" id="KW-1185">Reference proteome</keyword>
<evidence type="ECO:0000313" key="1">
    <source>
        <dbReference type="EMBL" id="CAH1984955.1"/>
    </source>
</evidence>